<keyword evidence="7" id="KW-1015">Disulfide bond</keyword>
<comment type="subcellular location">
    <subcellularLocation>
        <location evidence="1">Cell membrane</location>
    </subcellularLocation>
</comment>
<keyword evidence="5" id="KW-0677">Repeat</keyword>
<evidence type="ECO:0000256" key="6">
    <source>
        <dbReference type="ARBA" id="ARBA00023136"/>
    </source>
</evidence>
<dbReference type="Ensembl" id="ENSPSMT00000021964.1">
    <property type="protein sequence ID" value="ENSPSMP00000018956.1"/>
    <property type="gene ID" value="ENSPSMG00000013379.1"/>
</dbReference>
<protein>
    <recommendedName>
        <fullName evidence="12">Mucin 13, cell surface associated</fullName>
    </recommendedName>
</protein>
<evidence type="ECO:0000256" key="3">
    <source>
        <dbReference type="ARBA" id="ARBA00022536"/>
    </source>
</evidence>
<keyword evidence="6 9" id="KW-0472">Membrane</keyword>
<keyword evidence="9" id="KW-1133">Transmembrane helix</keyword>
<dbReference type="AlphaFoldDB" id="A0A8C8ZLC9"/>
<accession>A0A8C8ZLC9</accession>
<evidence type="ECO:0000256" key="5">
    <source>
        <dbReference type="ARBA" id="ARBA00022737"/>
    </source>
</evidence>
<evidence type="ECO:0000313" key="11">
    <source>
        <dbReference type="Proteomes" id="UP000694414"/>
    </source>
</evidence>
<evidence type="ECO:0000256" key="4">
    <source>
        <dbReference type="ARBA" id="ARBA00022729"/>
    </source>
</evidence>
<keyword evidence="4" id="KW-0732">Signal</keyword>
<keyword evidence="8" id="KW-0325">Glycoprotein</keyword>
<sequence>THFCLCSEGYYYHFSACLKGKTFPGKIAIKVSETVGLEDQTSLAYQGLYTEIVGFVSIFQLSFCISIPCSNTELRSVDASPSSSARSEVRAGDEVVTVTIVNILTLDTNGTQETVSALIKSAINGTNITDYILQDRCDYYGCVKAEDDCVNNLACTCKEGWERLNPQVAFCFASSPECPENCSGEHRRCLIKEDESPECACEPGYKEDDDGNSISPLFFSLSEFQLILTIVGAIAGVLILSMVIALIITARSRNKEKNIEEQNLIEEDFQNLRLRPTGFSNLGAQGRMFPKIRVAGSRDSLSPNPYAQADMPHPDY</sequence>
<feature type="transmembrane region" description="Helical" evidence="9">
    <location>
        <begin position="226"/>
        <end position="248"/>
    </location>
</feature>
<reference evidence="10" key="2">
    <citation type="submission" date="2025-09" db="UniProtKB">
        <authorList>
            <consortium name="Ensembl"/>
        </authorList>
    </citation>
    <scope>IDENTIFICATION</scope>
</reference>
<name>A0A8C8ZLC9_PROSS</name>
<dbReference type="PANTHER" id="PTHR24037">
    <property type="entry name" value="HEART DEVELOPMENT PROTEIN WITH EGF-LIKE DOMAINS 1"/>
    <property type="match status" value="1"/>
</dbReference>
<proteinExistence type="predicted"/>
<dbReference type="Proteomes" id="UP000694414">
    <property type="component" value="Unplaced"/>
</dbReference>
<keyword evidence="9" id="KW-0812">Transmembrane</keyword>
<dbReference type="PANTHER" id="PTHR24037:SF10">
    <property type="entry name" value="MUCIN-13"/>
    <property type="match status" value="1"/>
</dbReference>
<evidence type="ECO:0008006" key="12">
    <source>
        <dbReference type="Google" id="ProtNLM"/>
    </source>
</evidence>
<evidence type="ECO:0000256" key="8">
    <source>
        <dbReference type="ARBA" id="ARBA00023180"/>
    </source>
</evidence>
<evidence type="ECO:0000256" key="2">
    <source>
        <dbReference type="ARBA" id="ARBA00022475"/>
    </source>
</evidence>
<dbReference type="GO" id="GO:0005886">
    <property type="term" value="C:plasma membrane"/>
    <property type="evidence" value="ECO:0007669"/>
    <property type="project" value="UniProtKB-SubCell"/>
</dbReference>
<evidence type="ECO:0000256" key="1">
    <source>
        <dbReference type="ARBA" id="ARBA00004236"/>
    </source>
</evidence>
<evidence type="ECO:0000256" key="9">
    <source>
        <dbReference type="SAM" id="Phobius"/>
    </source>
</evidence>
<organism evidence="10 11">
    <name type="scientific">Prolemur simus</name>
    <name type="common">Greater bamboo lemur</name>
    <name type="synonym">Hapalemur simus</name>
    <dbReference type="NCBI Taxonomy" id="1328070"/>
    <lineage>
        <taxon>Eukaryota</taxon>
        <taxon>Metazoa</taxon>
        <taxon>Chordata</taxon>
        <taxon>Craniata</taxon>
        <taxon>Vertebrata</taxon>
        <taxon>Euteleostomi</taxon>
        <taxon>Mammalia</taxon>
        <taxon>Eutheria</taxon>
        <taxon>Euarchontoglires</taxon>
        <taxon>Primates</taxon>
        <taxon>Strepsirrhini</taxon>
        <taxon>Lemuriformes</taxon>
        <taxon>Lemuridae</taxon>
        <taxon>Prolemur</taxon>
    </lineage>
</organism>
<evidence type="ECO:0000313" key="10">
    <source>
        <dbReference type="Ensembl" id="ENSPSMP00000018956.1"/>
    </source>
</evidence>
<keyword evidence="11" id="KW-1185">Reference proteome</keyword>
<keyword evidence="2" id="KW-1003">Cell membrane</keyword>
<keyword evidence="3" id="KW-0245">EGF-like domain</keyword>
<evidence type="ECO:0000256" key="7">
    <source>
        <dbReference type="ARBA" id="ARBA00023157"/>
    </source>
</evidence>
<dbReference type="GeneTree" id="ENSGT00940000154419"/>
<reference evidence="10" key="1">
    <citation type="submission" date="2025-08" db="UniProtKB">
        <authorList>
            <consortium name="Ensembl"/>
        </authorList>
    </citation>
    <scope>IDENTIFICATION</scope>
</reference>